<comment type="caution">
    <text evidence="2">The sequence shown here is derived from an EMBL/GenBank/DDBJ whole genome shotgun (WGS) entry which is preliminary data.</text>
</comment>
<dbReference type="AlphaFoldDB" id="A0A2T0XD56"/>
<keyword evidence="3" id="KW-1185">Reference proteome</keyword>
<dbReference type="OrthoDB" id="4303499at2"/>
<dbReference type="InterPro" id="IPR012340">
    <property type="entry name" value="NA-bd_OB-fold"/>
</dbReference>
<sequence>MFKPEMISFHQCTNCGALEAGCIDTCASCLHSDMGKIQVPGLGKLVSWTTIRKPPLRFKEEGAYHVGVVDLDNGFRITGRFLPEQGDELGDRVVAVRTHLAEQTTPTFRVQKNV</sequence>
<reference evidence="2 3" key="1">
    <citation type="submission" date="2018-03" db="EMBL/GenBank/DDBJ databases">
        <title>Genomic Encyclopedia of Type Strains, Phase III (KMG-III): the genomes of soil and plant-associated and newly described type strains.</title>
        <authorList>
            <person name="Whitman W."/>
        </authorList>
    </citation>
    <scope>NUCLEOTIDE SEQUENCE [LARGE SCALE GENOMIC DNA]</scope>
    <source>
        <strain evidence="2 3">MWH-P2sevCIIIb</strain>
    </source>
</reference>
<gene>
    <name evidence="2" type="ORF">BCM14_2632</name>
</gene>
<accession>A0A2T0XD56</accession>
<dbReference type="PANTHER" id="PTHR34075">
    <property type="entry name" value="BLR3430 PROTEIN"/>
    <property type="match status" value="1"/>
</dbReference>
<dbReference type="SUPFAM" id="SSF50249">
    <property type="entry name" value="Nucleic acid-binding proteins"/>
    <property type="match status" value="1"/>
</dbReference>
<organism evidence="2 3">
    <name type="scientific">Jezberella montanilacus</name>
    <dbReference type="NCBI Taxonomy" id="323426"/>
    <lineage>
        <taxon>Bacteria</taxon>
        <taxon>Pseudomonadati</taxon>
        <taxon>Pseudomonadota</taxon>
        <taxon>Betaproteobacteria</taxon>
        <taxon>Burkholderiales</taxon>
        <taxon>Alcaligenaceae</taxon>
        <taxon>Jezberella</taxon>
    </lineage>
</organism>
<proteinExistence type="predicted"/>
<evidence type="ECO:0000259" key="1">
    <source>
        <dbReference type="Pfam" id="PF01796"/>
    </source>
</evidence>
<dbReference type="Pfam" id="PF01796">
    <property type="entry name" value="OB_ChsH2_C"/>
    <property type="match status" value="1"/>
</dbReference>
<protein>
    <submittedName>
        <fullName evidence="2">Acyl-CoA-associated DUF35 OB-fold domain-containing protein</fullName>
    </submittedName>
</protein>
<dbReference type="InterPro" id="IPR052513">
    <property type="entry name" value="Thioester_dehydratase-like"/>
</dbReference>
<dbReference type="RefSeq" id="WP_106228451.1">
    <property type="nucleotide sequence ID" value="NZ_PVTV01000016.1"/>
</dbReference>
<feature type="domain" description="ChsH2 C-terminal OB-fold" evidence="1">
    <location>
        <begin position="38"/>
        <end position="96"/>
    </location>
</feature>
<evidence type="ECO:0000313" key="2">
    <source>
        <dbReference type="EMBL" id="PRY96875.1"/>
    </source>
</evidence>
<dbReference type="InterPro" id="IPR002878">
    <property type="entry name" value="ChsH2_C"/>
</dbReference>
<dbReference type="EMBL" id="PVTV01000016">
    <property type="protein sequence ID" value="PRY96875.1"/>
    <property type="molecule type" value="Genomic_DNA"/>
</dbReference>
<dbReference type="PANTHER" id="PTHR34075:SF5">
    <property type="entry name" value="BLR3430 PROTEIN"/>
    <property type="match status" value="1"/>
</dbReference>
<dbReference type="Proteomes" id="UP000238308">
    <property type="component" value="Unassembled WGS sequence"/>
</dbReference>
<name>A0A2T0XD56_9BURK</name>
<evidence type="ECO:0000313" key="3">
    <source>
        <dbReference type="Proteomes" id="UP000238308"/>
    </source>
</evidence>